<dbReference type="CDD" id="cd10561">
    <property type="entry name" value="HybA_like"/>
    <property type="match status" value="1"/>
</dbReference>
<gene>
    <name evidence="10" type="ORF">EG19_12400</name>
</gene>
<feature type="domain" description="4Fe-4S ferredoxin-type" evidence="9">
    <location>
        <begin position="96"/>
        <end position="126"/>
    </location>
</feature>
<keyword evidence="8" id="KW-0732">Signal</keyword>
<dbReference type="STRING" id="1312852.EG19_12400"/>
<reference evidence="10 11" key="1">
    <citation type="submission" date="2014-04" db="EMBL/GenBank/DDBJ databases">
        <title>The Genome Sequence of Thermoanaerobaculum aquaticum MP-01, The First Cultivated Group 23 Acidobacterium.</title>
        <authorList>
            <person name="Stamps B.W."/>
            <person name="Losey N.A."/>
            <person name="Lawson P.A."/>
            <person name="Stevenson B.S."/>
        </authorList>
    </citation>
    <scope>NUCLEOTIDE SEQUENCE [LARGE SCALE GENOMIC DNA]</scope>
    <source>
        <strain evidence="10 11">MP-01</strain>
    </source>
</reference>
<evidence type="ECO:0000256" key="6">
    <source>
        <dbReference type="ARBA" id="ARBA00023014"/>
    </source>
</evidence>
<feature type="domain" description="4Fe-4S ferredoxin-type" evidence="9">
    <location>
        <begin position="38"/>
        <end position="68"/>
    </location>
</feature>
<dbReference type="SUPFAM" id="SSF54862">
    <property type="entry name" value="4Fe-4S ferredoxins"/>
    <property type="match status" value="1"/>
</dbReference>
<keyword evidence="7" id="KW-0472">Membrane</keyword>
<feature type="domain" description="4Fe-4S ferredoxin-type" evidence="9">
    <location>
        <begin position="127"/>
        <end position="156"/>
    </location>
</feature>
<dbReference type="InterPro" id="IPR006311">
    <property type="entry name" value="TAT_signal"/>
</dbReference>
<dbReference type="GO" id="GO:0046872">
    <property type="term" value="F:metal ion binding"/>
    <property type="evidence" value="ECO:0007669"/>
    <property type="project" value="UniProtKB-KW"/>
</dbReference>
<keyword evidence="2" id="KW-0004">4Fe-4S</keyword>
<evidence type="ECO:0000259" key="9">
    <source>
        <dbReference type="PROSITE" id="PS51379"/>
    </source>
</evidence>
<sequence length="284" mass="31834">MNRRTFLTLAASAAAAAASRTAGAVTFQREEREEQEFVGVLMDTTRCIGCRQCEVACAEVNDLPVPKPAEDNGLAERRDTTPDRFTVVNAYETEKGKVFVKKQCLHCWQPACAAACPTNAMEKTPQGPVIWHPDRCLGCRYCMLACPFEIPRFEYFSANPRIRKCTMCFSRLEEGKIPACVAACPMDALQFGKKRELMEIARSRIYQNPDSYVHHIYGEFEAGGTGWLYLSSVPFEQLGFRTDLGTMTFPDYTREFLYAVPLVLLGLPTLLYGLSEMTKKKGGE</sequence>
<dbReference type="PROSITE" id="PS00198">
    <property type="entry name" value="4FE4S_FER_1"/>
    <property type="match status" value="1"/>
</dbReference>
<dbReference type="Pfam" id="PF13247">
    <property type="entry name" value="Fer4_11"/>
    <property type="match status" value="1"/>
</dbReference>
<dbReference type="GO" id="GO:0051539">
    <property type="term" value="F:4 iron, 4 sulfur cluster binding"/>
    <property type="evidence" value="ECO:0007669"/>
    <property type="project" value="UniProtKB-KW"/>
</dbReference>
<dbReference type="PROSITE" id="PS51379">
    <property type="entry name" value="4FE4S_FER_2"/>
    <property type="match status" value="3"/>
</dbReference>
<dbReference type="EMBL" id="JMFG01000009">
    <property type="protein sequence ID" value="KDA54276.1"/>
    <property type="molecule type" value="Genomic_DNA"/>
</dbReference>
<protein>
    <recommendedName>
        <fullName evidence="9">4Fe-4S ferredoxin-type domain-containing protein</fullName>
    </recommendedName>
</protein>
<feature type="transmembrane region" description="Helical" evidence="7">
    <location>
        <begin position="256"/>
        <end position="274"/>
    </location>
</feature>
<feature type="signal peptide" evidence="8">
    <location>
        <begin position="1"/>
        <end position="24"/>
    </location>
</feature>
<evidence type="ECO:0000256" key="4">
    <source>
        <dbReference type="ARBA" id="ARBA00022737"/>
    </source>
</evidence>
<dbReference type="Gene3D" id="3.30.70.20">
    <property type="match status" value="2"/>
</dbReference>
<dbReference type="InterPro" id="IPR051555">
    <property type="entry name" value="FDH_Electron_Transfer_Unit"/>
</dbReference>
<feature type="chain" id="PRO_5001620358" description="4Fe-4S ferredoxin-type domain-containing protein" evidence="8">
    <location>
        <begin position="25"/>
        <end position="284"/>
    </location>
</feature>
<keyword evidence="5" id="KW-0408">Iron</keyword>
<evidence type="ECO:0000313" key="10">
    <source>
        <dbReference type="EMBL" id="KDA54276.1"/>
    </source>
</evidence>
<dbReference type="PROSITE" id="PS51318">
    <property type="entry name" value="TAT"/>
    <property type="match status" value="1"/>
</dbReference>
<comment type="caution">
    <text evidence="10">The sequence shown here is derived from an EMBL/GenBank/DDBJ whole genome shotgun (WGS) entry which is preliminary data.</text>
</comment>
<dbReference type="RefSeq" id="WP_053334878.1">
    <property type="nucleotide sequence ID" value="NZ_JMFG01000009.1"/>
</dbReference>
<keyword evidence="7" id="KW-1133">Transmembrane helix</keyword>
<comment type="subcellular location">
    <subcellularLocation>
        <location evidence="1">Cell envelope</location>
    </subcellularLocation>
</comment>
<dbReference type="Proteomes" id="UP000027284">
    <property type="component" value="Unassembled WGS sequence"/>
</dbReference>
<keyword evidence="3" id="KW-0479">Metal-binding</keyword>
<organism evidence="10 11">
    <name type="scientific">Thermoanaerobaculum aquaticum</name>
    <dbReference type="NCBI Taxonomy" id="1312852"/>
    <lineage>
        <taxon>Bacteria</taxon>
        <taxon>Pseudomonadati</taxon>
        <taxon>Acidobacteriota</taxon>
        <taxon>Thermoanaerobaculia</taxon>
        <taxon>Thermoanaerobaculales</taxon>
        <taxon>Thermoanaerobaculaceae</taxon>
        <taxon>Thermoanaerobaculum</taxon>
    </lineage>
</organism>
<evidence type="ECO:0000256" key="1">
    <source>
        <dbReference type="ARBA" id="ARBA00004196"/>
    </source>
</evidence>
<evidence type="ECO:0000256" key="5">
    <source>
        <dbReference type="ARBA" id="ARBA00023004"/>
    </source>
</evidence>
<evidence type="ECO:0000256" key="2">
    <source>
        <dbReference type="ARBA" id="ARBA00022485"/>
    </source>
</evidence>
<dbReference type="InterPro" id="IPR017900">
    <property type="entry name" value="4Fe4S_Fe_S_CS"/>
</dbReference>
<name>A0A062Y1K6_9BACT</name>
<dbReference type="InterPro" id="IPR017896">
    <property type="entry name" value="4Fe4S_Fe-S-bd"/>
</dbReference>
<accession>A0A062Y1K6</accession>
<dbReference type="PANTHER" id="PTHR43545:SF4">
    <property type="entry name" value="IRON-SULFUR PROTEIN"/>
    <property type="match status" value="1"/>
</dbReference>
<keyword evidence="6" id="KW-0411">Iron-sulfur</keyword>
<evidence type="ECO:0000313" key="11">
    <source>
        <dbReference type="Proteomes" id="UP000027284"/>
    </source>
</evidence>
<evidence type="ECO:0000256" key="3">
    <source>
        <dbReference type="ARBA" id="ARBA00022723"/>
    </source>
</evidence>
<keyword evidence="4" id="KW-0677">Repeat</keyword>
<dbReference type="OrthoDB" id="9810688at2"/>
<evidence type="ECO:0000256" key="7">
    <source>
        <dbReference type="SAM" id="Phobius"/>
    </source>
</evidence>
<dbReference type="AlphaFoldDB" id="A0A062Y1K6"/>
<keyword evidence="11" id="KW-1185">Reference proteome</keyword>
<dbReference type="GO" id="GO:0030313">
    <property type="term" value="C:cell envelope"/>
    <property type="evidence" value="ECO:0007669"/>
    <property type="project" value="UniProtKB-SubCell"/>
</dbReference>
<proteinExistence type="predicted"/>
<evidence type="ECO:0000256" key="8">
    <source>
        <dbReference type="SAM" id="SignalP"/>
    </source>
</evidence>
<keyword evidence="7" id="KW-0812">Transmembrane</keyword>
<dbReference type="PANTHER" id="PTHR43545">
    <property type="entry name" value="FORMATE DEHYDROGENASE, NITRATE-INDUCIBLE, IRON-SULFUR SUBUNIT"/>
    <property type="match status" value="1"/>
</dbReference>